<keyword evidence="1" id="KW-1133">Transmembrane helix</keyword>
<evidence type="ECO:0000313" key="2">
    <source>
        <dbReference type="EMBL" id="JAH73708.1"/>
    </source>
</evidence>
<dbReference type="AlphaFoldDB" id="A0A0E9V8Z9"/>
<proteinExistence type="predicted"/>
<organism evidence="2">
    <name type="scientific">Anguilla anguilla</name>
    <name type="common">European freshwater eel</name>
    <name type="synonym">Muraena anguilla</name>
    <dbReference type="NCBI Taxonomy" id="7936"/>
    <lineage>
        <taxon>Eukaryota</taxon>
        <taxon>Metazoa</taxon>
        <taxon>Chordata</taxon>
        <taxon>Craniata</taxon>
        <taxon>Vertebrata</taxon>
        <taxon>Euteleostomi</taxon>
        <taxon>Actinopterygii</taxon>
        <taxon>Neopterygii</taxon>
        <taxon>Teleostei</taxon>
        <taxon>Anguilliformes</taxon>
        <taxon>Anguillidae</taxon>
        <taxon>Anguilla</taxon>
    </lineage>
</organism>
<dbReference type="EMBL" id="GBXM01034869">
    <property type="protein sequence ID" value="JAH73708.1"/>
    <property type="molecule type" value="Transcribed_RNA"/>
</dbReference>
<sequence length="46" mass="5213">MANLWLAIFDCKLLFCAVTCMTFNNAISVRFEGRKVLAYLIQLSAI</sequence>
<protein>
    <submittedName>
        <fullName evidence="2">Uncharacterized protein</fullName>
    </submittedName>
</protein>
<feature type="transmembrane region" description="Helical" evidence="1">
    <location>
        <begin position="6"/>
        <end position="27"/>
    </location>
</feature>
<keyword evidence="1" id="KW-0472">Membrane</keyword>
<reference evidence="2" key="2">
    <citation type="journal article" date="2015" name="Fish Shellfish Immunol.">
        <title>Early steps in the European eel (Anguilla anguilla)-Vibrio vulnificus interaction in the gills: Role of the RtxA13 toxin.</title>
        <authorList>
            <person name="Callol A."/>
            <person name="Pajuelo D."/>
            <person name="Ebbesson L."/>
            <person name="Teles M."/>
            <person name="MacKenzie S."/>
            <person name="Amaro C."/>
        </authorList>
    </citation>
    <scope>NUCLEOTIDE SEQUENCE</scope>
</reference>
<name>A0A0E9V8Z9_ANGAN</name>
<reference evidence="2" key="1">
    <citation type="submission" date="2014-11" db="EMBL/GenBank/DDBJ databases">
        <authorList>
            <person name="Amaro Gonzalez C."/>
        </authorList>
    </citation>
    <scope>NUCLEOTIDE SEQUENCE</scope>
</reference>
<accession>A0A0E9V8Z9</accession>
<keyword evidence="1" id="KW-0812">Transmembrane</keyword>
<evidence type="ECO:0000256" key="1">
    <source>
        <dbReference type="SAM" id="Phobius"/>
    </source>
</evidence>